<keyword evidence="2" id="KW-1185">Reference proteome</keyword>
<dbReference type="EMBL" id="KI392852">
    <property type="protein sequence ID" value="ERN10461.1"/>
    <property type="molecule type" value="Genomic_DNA"/>
</dbReference>
<name>W1PRX2_AMBTC</name>
<evidence type="ECO:0000313" key="1">
    <source>
        <dbReference type="EMBL" id="ERN10461.1"/>
    </source>
</evidence>
<proteinExistence type="predicted"/>
<dbReference type="Gramene" id="ERN10461">
    <property type="protein sequence ID" value="ERN10461"/>
    <property type="gene ID" value="AMTR_s00026p00242970"/>
</dbReference>
<sequence>MSLLLTVDREGGGPDVGIVSLMTPIPTSLGVLQRIESGRGASPLAPLVSLGFEMIIPRIQVWEP</sequence>
<protein>
    <submittedName>
        <fullName evidence="1">Uncharacterized protein</fullName>
    </submittedName>
</protein>
<dbReference type="AlphaFoldDB" id="W1PRX2"/>
<organism evidence="1 2">
    <name type="scientific">Amborella trichopoda</name>
    <dbReference type="NCBI Taxonomy" id="13333"/>
    <lineage>
        <taxon>Eukaryota</taxon>
        <taxon>Viridiplantae</taxon>
        <taxon>Streptophyta</taxon>
        <taxon>Embryophyta</taxon>
        <taxon>Tracheophyta</taxon>
        <taxon>Spermatophyta</taxon>
        <taxon>Magnoliopsida</taxon>
        <taxon>Amborellales</taxon>
        <taxon>Amborellaceae</taxon>
        <taxon>Amborella</taxon>
    </lineage>
</organism>
<dbReference type="Proteomes" id="UP000017836">
    <property type="component" value="Unassembled WGS sequence"/>
</dbReference>
<dbReference type="HOGENOM" id="CLU_2870572_0_0_1"/>
<accession>W1PRX2</accession>
<reference evidence="2" key="1">
    <citation type="journal article" date="2013" name="Science">
        <title>The Amborella genome and the evolution of flowering plants.</title>
        <authorList>
            <consortium name="Amborella Genome Project"/>
        </authorList>
    </citation>
    <scope>NUCLEOTIDE SEQUENCE [LARGE SCALE GENOMIC DNA]</scope>
</reference>
<evidence type="ECO:0000313" key="2">
    <source>
        <dbReference type="Proteomes" id="UP000017836"/>
    </source>
</evidence>
<gene>
    <name evidence="1" type="ORF">AMTR_s00026p00242970</name>
</gene>